<dbReference type="PANTHER" id="PTHR48023:SF4">
    <property type="entry name" value="D-XYLOSE-PROTON SYMPORTER-LIKE 2"/>
    <property type="match status" value="1"/>
</dbReference>
<dbReference type="Gene3D" id="1.20.1250.20">
    <property type="entry name" value="MFS general substrate transporter like domains"/>
    <property type="match status" value="1"/>
</dbReference>
<dbReference type="PROSITE" id="PS00217">
    <property type="entry name" value="SUGAR_TRANSPORT_2"/>
    <property type="match status" value="1"/>
</dbReference>
<keyword evidence="10" id="KW-1185">Reference proteome</keyword>
<feature type="transmembrane region" description="Helical" evidence="7">
    <location>
        <begin position="75"/>
        <end position="93"/>
    </location>
</feature>
<comment type="similarity">
    <text evidence="2">Belongs to the major facilitator superfamily. Sugar transporter (TC 2.A.1.1) family.</text>
</comment>
<feature type="transmembrane region" description="Helical" evidence="7">
    <location>
        <begin position="245"/>
        <end position="267"/>
    </location>
</feature>
<accession>A0A8E6B998</accession>
<evidence type="ECO:0000256" key="7">
    <source>
        <dbReference type="SAM" id="Phobius"/>
    </source>
</evidence>
<evidence type="ECO:0000256" key="1">
    <source>
        <dbReference type="ARBA" id="ARBA00004141"/>
    </source>
</evidence>
<dbReference type="EMBL" id="CP074694">
    <property type="protein sequence ID" value="QVL33501.1"/>
    <property type="molecule type" value="Genomic_DNA"/>
</dbReference>
<comment type="subcellular location">
    <subcellularLocation>
        <location evidence="1">Membrane</location>
        <topology evidence="1">Multi-pass membrane protein</topology>
    </subcellularLocation>
</comment>
<dbReference type="KEGG" id="tsph:KIH39_06205"/>
<dbReference type="InterPro" id="IPR020846">
    <property type="entry name" value="MFS_dom"/>
</dbReference>
<dbReference type="InterPro" id="IPR036259">
    <property type="entry name" value="MFS_trans_sf"/>
</dbReference>
<dbReference type="GO" id="GO:0022857">
    <property type="term" value="F:transmembrane transporter activity"/>
    <property type="evidence" value="ECO:0007669"/>
    <property type="project" value="InterPro"/>
</dbReference>
<dbReference type="PRINTS" id="PR00171">
    <property type="entry name" value="SUGRTRNSPORT"/>
</dbReference>
<dbReference type="AlphaFoldDB" id="A0A8E6B998"/>
<dbReference type="GO" id="GO:0016020">
    <property type="term" value="C:membrane"/>
    <property type="evidence" value="ECO:0007669"/>
    <property type="project" value="UniProtKB-SubCell"/>
</dbReference>
<sequence length="275" mass="30808">MISPVFFWSVISALAGFLFGFDTVVISGAEKTIQEIWKLDDQTHGFAIGSALWGTVLGSLIGGFPTQKFGRKRTLLSIGLFYVVGSLGSAFAQDVYTFMAARFLGGVAIGISTVASPLYISEISPQDRRGRLAGMFQFNIVFGILIAYASNAALSSIGENAWRWKLGVMIFPSILYTFSCFFIPKSPRWLISKKQDLAGAESILKLIYPADSHEELKKRMVEISQQSKDHPVTENFWNWKLRKPIFLAFMIAFFNQMSGINAILYYADRIFDWLD</sequence>
<keyword evidence="4 7" id="KW-0812">Transmembrane</keyword>
<dbReference type="InterPro" id="IPR050820">
    <property type="entry name" value="MFS_Sugar_Transporter"/>
</dbReference>
<reference evidence="9" key="1">
    <citation type="submission" date="2021-05" db="EMBL/GenBank/DDBJ databases">
        <title>Complete genome sequence of the cellulolytic planctomycete Telmatocola sphagniphila SP2T and characterization of the first cellulase from planctomycetes.</title>
        <authorList>
            <person name="Rakitin A.L."/>
            <person name="Beletsky A.V."/>
            <person name="Naumoff D.G."/>
            <person name="Kulichevskaya I.S."/>
            <person name="Mardanov A.V."/>
            <person name="Ravin N.V."/>
            <person name="Dedysh S.N."/>
        </authorList>
    </citation>
    <scope>NUCLEOTIDE SEQUENCE</scope>
    <source>
        <strain evidence="9">SP2T</strain>
    </source>
</reference>
<dbReference type="InterPro" id="IPR003663">
    <property type="entry name" value="Sugar/inositol_transpt"/>
</dbReference>
<evidence type="ECO:0000313" key="10">
    <source>
        <dbReference type="Proteomes" id="UP000676194"/>
    </source>
</evidence>
<gene>
    <name evidence="9" type="ORF">KIH39_06205</name>
</gene>
<dbReference type="PANTHER" id="PTHR48023">
    <property type="entry name" value="D-XYLOSE-PROTON SYMPORTER-LIKE 2"/>
    <property type="match status" value="1"/>
</dbReference>
<dbReference type="SUPFAM" id="SSF103473">
    <property type="entry name" value="MFS general substrate transporter"/>
    <property type="match status" value="1"/>
</dbReference>
<protein>
    <submittedName>
        <fullName evidence="9">MFS transporter</fullName>
    </submittedName>
</protein>
<evidence type="ECO:0000256" key="4">
    <source>
        <dbReference type="ARBA" id="ARBA00022692"/>
    </source>
</evidence>
<name>A0A8E6B998_9BACT</name>
<evidence type="ECO:0000256" key="5">
    <source>
        <dbReference type="ARBA" id="ARBA00022989"/>
    </source>
</evidence>
<proteinExistence type="inferred from homology"/>
<evidence type="ECO:0000256" key="3">
    <source>
        <dbReference type="ARBA" id="ARBA00022448"/>
    </source>
</evidence>
<keyword evidence="6 7" id="KW-0472">Membrane</keyword>
<dbReference type="InterPro" id="IPR005829">
    <property type="entry name" value="Sugar_transporter_CS"/>
</dbReference>
<feature type="domain" description="Major facilitator superfamily (MFS) profile" evidence="8">
    <location>
        <begin position="8"/>
        <end position="275"/>
    </location>
</feature>
<feature type="transmembrane region" description="Helical" evidence="7">
    <location>
        <begin position="44"/>
        <end position="63"/>
    </location>
</feature>
<dbReference type="PROSITE" id="PS50850">
    <property type="entry name" value="MFS"/>
    <property type="match status" value="1"/>
</dbReference>
<evidence type="ECO:0000259" key="8">
    <source>
        <dbReference type="PROSITE" id="PS50850"/>
    </source>
</evidence>
<feature type="transmembrane region" description="Helical" evidence="7">
    <location>
        <begin position="132"/>
        <end position="150"/>
    </location>
</feature>
<organism evidence="9 10">
    <name type="scientific">Telmatocola sphagniphila</name>
    <dbReference type="NCBI Taxonomy" id="1123043"/>
    <lineage>
        <taxon>Bacteria</taxon>
        <taxon>Pseudomonadati</taxon>
        <taxon>Planctomycetota</taxon>
        <taxon>Planctomycetia</taxon>
        <taxon>Gemmatales</taxon>
        <taxon>Gemmataceae</taxon>
    </lineage>
</organism>
<feature type="transmembrane region" description="Helical" evidence="7">
    <location>
        <begin position="162"/>
        <end position="184"/>
    </location>
</feature>
<evidence type="ECO:0000256" key="2">
    <source>
        <dbReference type="ARBA" id="ARBA00010992"/>
    </source>
</evidence>
<evidence type="ECO:0000256" key="6">
    <source>
        <dbReference type="ARBA" id="ARBA00023136"/>
    </source>
</evidence>
<keyword evidence="5 7" id="KW-1133">Transmembrane helix</keyword>
<dbReference type="Pfam" id="PF00083">
    <property type="entry name" value="Sugar_tr"/>
    <property type="match status" value="1"/>
</dbReference>
<evidence type="ECO:0000313" key="9">
    <source>
        <dbReference type="EMBL" id="QVL33501.1"/>
    </source>
</evidence>
<feature type="transmembrane region" description="Helical" evidence="7">
    <location>
        <begin position="99"/>
        <end position="120"/>
    </location>
</feature>
<keyword evidence="3" id="KW-0813">Transport</keyword>
<dbReference type="Proteomes" id="UP000676194">
    <property type="component" value="Chromosome"/>
</dbReference>
<dbReference type="InterPro" id="IPR005828">
    <property type="entry name" value="MFS_sugar_transport-like"/>
</dbReference>